<accession>A0A9X6XV83</accession>
<dbReference type="Proteomes" id="UP000219922">
    <property type="component" value="Unassembled WGS sequence"/>
</dbReference>
<name>A0A9X6XV83_BACCE</name>
<reference evidence="1 2" key="1">
    <citation type="submission" date="2017-09" db="EMBL/GenBank/DDBJ databases">
        <title>Large-scale bioinformatics analysis of Bacillus genomes uncovers conserved roles of natural products in bacterial physiology.</title>
        <authorList>
            <consortium name="Agbiome Team Llc"/>
            <person name="Bleich R.M."/>
            <person name="Grubbs K.J."/>
            <person name="Santa Maria K.C."/>
            <person name="Allen S.E."/>
            <person name="Farag S."/>
            <person name="Shank E.A."/>
            <person name="Bowers A."/>
        </authorList>
    </citation>
    <scope>NUCLEOTIDE SEQUENCE [LARGE SCALE GENOMIC DNA]</scope>
    <source>
        <strain evidence="1 2">AFS092789</strain>
    </source>
</reference>
<dbReference type="InterPro" id="IPR011990">
    <property type="entry name" value="TPR-like_helical_dom_sf"/>
</dbReference>
<dbReference type="EMBL" id="NVMX01000206">
    <property type="protein sequence ID" value="PDZ94354.1"/>
    <property type="molecule type" value="Genomic_DNA"/>
</dbReference>
<evidence type="ECO:0000313" key="1">
    <source>
        <dbReference type="EMBL" id="PDZ94354.1"/>
    </source>
</evidence>
<sequence>IVKGELGNLFYSHLKYELAAAYYVKYLIENENDFMVTLTVAEIYLALGLELDALKFAYKAMKLNETHFRSMEIILEVYKSLNEMEQANSLAKEMAKYFPYDNYLKQF</sequence>
<dbReference type="RefSeq" id="WP_205753419.1">
    <property type="nucleotide sequence ID" value="NZ_NVMX01000206.1"/>
</dbReference>
<comment type="caution">
    <text evidence="1">The sequence shown here is derived from an EMBL/GenBank/DDBJ whole genome shotgun (WGS) entry which is preliminary data.</text>
</comment>
<protein>
    <submittedName>
        <fullName evidence="1">Uncharacterized protein</fullName>
    </submittedName>
</protein>
<dbReference type="AlphaFoldDB" id="A0A9X6XV83"/>
<dbReference type="SUPFAM" id="SSF48452">
    <property type="entry name" value="TPR-like"/>
    <property type="match status" value="1"/>
</dbReference>
<dbReference type="Gene3D" id="1.25.40.10">
    <property type="entry name" value="Tetratricopeptide repeat domain"/>
    <property type="match status" value="1"/>
</dbReference>
<gene>
    <name evidence="1" type="ORF">CON36_34285</name>
</gene>
<feature type="non-terminal residue" evidence="1">
    <location>
        <position position="1"/>
    </location>
</feature>
<organism evidence="1 2">
    <name type="scientific">Bacillus cereus</name>
    <dbReference type="NCBI Taxonomy" id="1396"/>
    <lineage>
        <taxon>Bacteria</taxon>
        <taxon>Bacillati</taxon>
        <taxon>Bacillota</taxon>
        <taxon>Bacilli</taxon>
        <taxon>Bacillales</taxon>
        <taxon>Bacillaceae</taxon>
        <taxon>Bacillus</taxon>
        <taxon>Bacillus cereus group</taxon>
    </lineage>
</organism>
<evidence type="ECO:0000313" key="2">
    <source>
        <dbReference type="Proteomes" id="UP000219922"/>
    </source>
</evidence>
<proteinExistence type="predicted"/>